<reference evidence="2" key="1">
    <citation type="journal article" date="2016" name="Nat. Biotechnol.">
        <title>Sequencing wild and cultivated cassava and related species reveals extensive interspecific hybridization and genetic diversity.</title>
        <authorList>
            <person name="Bredeson J.V."/>
            <person name="Lyons J.B."/>
            <person name="Prochnik S.E."/>
            <person name="Wu G.A."/>
            <person name="Ha C.M."/>
            <person name="Edsinger-Gonzales E."/>
            <person name="Grimwood J."/>
            <person name="Schmutz J."/>
            <person name="Rabbi I.Y."/>
            <person name="Egesi C."/>
            <person name="Nauluvula P."/>
            <person name="Lebot V."/>
            <person name="Ndunguru J."/>
            <person name="Mkamilo G."/>
            <person name="Bart R.S."/>
            <person name="Setter T.L."/>
            <person name="Gleadow R.M."/>
            <person name="Kulakow P."/>
            <person name="Ferguson M.E."/>
            <person name="Rounsley S."/>
            <person name="Rokhsar D.S."/>
        </authorList>
    </citation>
    <scope>NUCLEOTIDE SEQUENCE [LARGE SCALE GENOMIC DNA]</scope>
    <source>
        <strain evidence="2">cv. AM560-2</strain>
    </source>
</reference>
<dbReference type="EMBL" id="CM004402">
    <property type="protein sequence ID" value="KAG8635653.1"/>
    <property type="molecule type" value="Genomic_DNA"/>
</dbReference>
<gene>
    <name evidence="1" type="ORF">MANES_16G057626v8</name>
</gene>
<proteinExistence type="predicted"/>
<comment type="caution">
    <text evidence="1">The sequence shown here is derived from an EMBL/GenBank/DDBJ whole genome shotgun (WGS) entry which is preliminary data.</text>
</comment>
<name>A0ACB7G5V1_MANES</name>
<keyword evidence="2" id="KW-1185">Reference proteome</keyword>
<sequence length="258" mass="30675">MFKKACNYQDADLGWIWVCFDILCVKLHIIMATDQLVPTQIEVESKRFFWTVVYASNTSMERRSLWDRIEYISSGMERICKRLGGQEPMNPDENFKNCIENVGLVEVHMKGYFLTWTNNQAEENRIWQRLDRCMAMPANISYHSSLIIRLLGVVNSRNVPFRFFNMWVSHPEYDGIMARVWQEERRGNVNIKLQCKLKELKRKLKRLNRREFSDISGKVDNCRQVMEQLQESLQSNLMNPVLLDEERAVMSYFRNLLK</sequence>
<evidence type="ECO:0000313" key="2">
    <source>
        <dbReference type="Proteomes" id="UP000091857"/>
    </source>
</evidence>
<accession>A0ACB7G5V1</accession>
<evidence type="ECO:0000313" key="1">
    <source>
        <dbReference type="EMBL" id="KAG8635653.1"/>
    </source>
</evidence>
<dbReference type="Proteomes" id="UP000091857">
    <property type="component" value="Chromosome 16"/>
</dbReference>
<organism evidence="1 2">
    <name type="scientific">Manihot esculenta</name>
    <name type="common">Cassava</name>
    <name type="synonym">Jatropha manihot</name>
    <dbReference type="NCBI Taxonomy" id="3983"/>
    <lineage>
        <taxon>Eukaryota</taxon>
        <taxon>Viridiplantae</taxon>
        <taxon>Streptophyta</taxon>
        <taxon>Embryophyta</taxon>
        <taxon>Tracheophyta</taxon>
        <taxon>Spermatophyta</taxon>
        <taxon>Magnoliopsida</taxon>
        <taxon>eudicotyledons</taxon>
        <taxon>Gunneridae</taxon>
        <taxon>Pentapetalae</taxon>
        <taxon>rosids</taxon>
        <taxon>fabids</taxon>
        <taxon>Malpighiales</taxon>
        <taxon>Euphorbiaceae</taxon>
        <taxon>Crotonoideae</taxon>
        <taxon>Manihoteae</taxon>
        <taxon>Manihot</taxon>
    </lineage>
</organism>
<protein>
    <submittedName>
        <fullName evidence="1">Uncharacterized protein</fullName>
    </submittedName>
</protein>